<dbReference type="InterPro" id="IPR044245">
    <property type="entry name" value="Spartan"/>
</dbReference>
<feature type="coiled-coil region" evidence="3">
    <location>
        <begin position="26"/>
        <end position="53"/>
    </location>
</feature>
<protein>
    <recommendedName>
        <fullName evidence="5">SprT-like domain-containing protein</fullName>
    </recommendedName>
</protein>
<dbReference type="Proteomes" id="UP000663872">
    <property type="component" value="Unassembled WGS sequence"/>
</dbReference>
<dbReference type="OrthoDB" id="5236983at2759"/>
<dbReference type="EMBL" id="CAJNYT010005071">
    <property type="protein sequence ID" value="CAF3710747.1"/>
    <property type="molecule type" value="Genomic_DNA"/>
</dbReference>
<keyword evidence="12" id="KW-1185">Reference proteome</keyword>
<dbReference type="GO" id="GO:0005634">
    <property type="term" value="C:nucleus"/>
    <property type="evidence" value="ECO:0007669"/>
    <property type="project" value="UniProtKB-SubCell"/>
</dbReference>
<proteinExistence type="predicted"/>
<dbReference type="EMBL" id="CAJOBO010000578">
    <property type="protein sequence ID" value="CAF4251243.1"/>
    <property type="molecule type" value="Genomic_DNA"/>
</dbReference>
<evidence type="ECO:0000313" key="12">
    <source>
        <dbReference type="Proteomes" id="UP000663873"/>
    </source>
</evidence>
<gene>
    <name evidence="8" type="ORF">GRG538_LOCUS28985</name>
    <name evidence="10" type="ORF">HFQ381_LOCUS10466</name>
    <name evidence="7" type="ORF">LUA448_LOCUS14799</name>
    <name evidence="11" type="ORF">QYT958_LOCUS23778</name>
    <name evidence="6" type="ORF">TIS948_LOCUS23929</name>
    <name evidence="9" type="ORF">UJA718_LOCUS591</name>
</gene>
<feature type="compositionally biased region" description="Polar residues" evidence="4">
    <location>
        <begin position="258"/>
        <end position="279"/>
    </location>
</feature>
<keyword evidence="3" id="KW-0175">Coiled coil</keyword>
<dbReference type="GO" id="GO:0006974">
    <property type="term" value="P:DNA damage response"/>
    <property type="evidence" value="ECO:0007669"/>
    <property type="project" value="InterPro"/>
</dbReference>
<evidence type="ECO:0000256" key="2">
    <source>
        <dbReference type="ARBA" id="ARBA00023242"/>
    </source>
</evidence>
<evidence type="ECO:0000313" key="10">
    <source>
        <dbReference type="EMBL" id="CAF4251243.1"/>
    </source>
</evidence>
<dbReference type="Pfam" id="PF10263">
    <property type="entry name" value="SprT-like"/>
    <property type="match status" value="1"/>
</dbReference>
<reference evidence="9" key="1">
    <citation type="submission" date="2021-02" db="EMBL/GenBank/DDBJ databases">
        <authorList>
            <person name="Nowell W R."/>
        </authorList>
    </citation>
    <scope>NUCLEOTIDE SEQUENCE</scope>
</reference>
<dbReference type="AlphaFoldDB" id="A0A819V9A3"/>
<dbReference type="EMBL" id="CAJNYD010001861">
    <property type="protein sequence ID" value="CAF3370521.1"/>
    <property type="molecule type" value="Genomic_DNA"/>
</dbReference>
<evidence type="ECO:0000256" key="3">
    <source>
        <dbReference type="SAM" id="Coils"/>
    </source>
</evidence>
<dbReference type="Proteomes" id="UP000663825">
    <property type="component" value="Unassembled WGS sequence"/>
</dbReference>
<organism evidence="9 12">
    <name type="scientific">Rotaria socialis</name>
    <dbReference type="NCBI Taxonomy" id="392032"/>
    <lineage>
        <taxon>Eukaryota</taxon>
        <taxon>Metazoa</taxon>
        <taxon>Spiralia</taxon>
        <taxon>Gnathifera</taxon>
        <taxon>Rotifera</taxon>
        <taxon>Eurotatoria</taxon>
        <taxon>Bdelloidea</taxon>
        <taxon>Philodinida</taxon>
        <taxon>Philodinidae</taxon>
        <taxon>Rotaria</taxon>
    </lineage>
</organism>
<feature type="region of interest" description="Disordered" evidence="4">
    <location>
        <begin position="240"/>
        <end position="296"/>
    </location>
</feature>
<feature type="region of interest" description="Disordered" evidence="4">
    <location>
        <begin position="310"/>
        <end position="337"/>
    </location>
</feature>
<dbReference type="GO" id="GO:0004222">
    <property type="term" value="F:metalloendopeptidase activity"/>
    <property type="evidence" value="ECO:0007669"/>
    <property type="project" value="InterPro"/>
</dbReference>
<evidence type="ECO:0000313" key="7">
    <source>
        <dbReference type="EMBL" id="CAF3370521.1"/>
    </source>
</evidence>
<dbReference type="SMART" id="SM00731">
    <property type="entry name" value="SprT"/>
    <property type="match status" value="1"/>
</dbReference>
<evidence type="ECO:0000313" key="9">
    <source>
        <dbReference type="EMBL" id="CAF4105738.1"/>
    </source>
</evidence>
<name>A0A819V9A3_9BILA</name>
<comment type="subcellular location">
    <subcellularLocation>
        <location evidence="1">Nucleus</location>
    </subcellularLocation>
</comment>
<comment type="caution">
    <text evidence="9">The sequence shown here is derived from an EMBL/GenBank/DDBJ whole genome shotgun (WGS) entry which is preliminary data.</text>
</comment>
<evidence type="ECO:0000259" key="5">
    <source>
        <dbReference type="SMART" id="SM00731"/>
    </source>
</evidence>
<dbReference type="EMBL" id="CAJOBP010000030">
    <property type="protein sequence ID" value="CAF4105738.1"/>
    <property type="molecule type" value="Genomic_DNA"/>
</dbReference>
<dbReference type="Proteomes" id="UP000663873">
    <property type="component" value="Unassembled WGS sequence"/>
</dbReference>
<feature type="domain" description="SprT-like" evidence="5">
    <location>
        <begin position="73"/>
        <end position="241"/>
    </location>
</feature>
<dbReference type="PANTHER" id="PTHR21220">
    <property type="entry name" value="DNA-DEPENDENT METALLOPROTEASE SPRTN"/>
    <property type="match status" value="1"/>
</dbReference>
<evidence type="ECO:0000313" key="11">
    <source>
        <dbReference type="EMBL" id="CAF4799435.1"/>
    </source>
</evidence>
<feature type="compositionally biased region" description="Basic and acidic residues" evidence="4">
    <location>
        <begin position="240"/>
        <end position="257"/>
    </location>
</feature>
<dbReference type="GO" id="GO:0031593">
    <property type="term" value="F:polyubiquitin modification-dependent protein binding"/>
    <property type="evidence" value="ECO:0007669"/>
    <property type="project" value="TreeGrafter"/>
</dbReference>
<dbReference type="Pfam" id="PF22934">
    <property type="entry name" value="SPRTN_ZBD"/>
    <property type="match status" value="1"/>
</dbReference>
<feature type="compositionally biased region" description="Polar residues" evidence="4">
    <location>
        <begin position="324"/>
        <end position="337"/>
    </location>
</feature>
<evidence type="ECO:0000256" key="4">
    <source>
        <dbReference type="SAM" id="MobiDB-lite"/>
    </source>
</evidence>
<dbReference type="PANTHER" id="PTHR21220:SF0">
    <property type="entry name" value="DNA-DEPENDENT METALLOPROTEASE SPRTN"/>
    <property type="match status" value="1"/>
</dbReference>
<dbReference type="Proteomes" id="UP000663848">
    <property type="component" value="Unassembled WGS sequence"/>
</dbReference>
<dbReference type="InterPro" id="IPR006640">
    <property type="entry name" value="SprT-like_domain"/>
</dbReference>
<dbReference type="InterPro" id="IPR055220">
    <property type="entry name" value="SPRTN_ZBD"/>
</dbReference>
<sequence>MAYFDSASSLEKDFDDQTNDEDFLIALQLQNQFDREENENENENKNEKQLDKITQIHPMNVVDKEWELIDPNPEIHILFQQFNHQFFYRKLDSVYVEWSKRMTRCAGICYYRRGGECRIALSASYLTLRPRKDLVETLLHEMIHAYLFVTHNNRDRDGHGPEFLKHMVRINDATGANITVYHSFHDEYDHLHGHWWRCTGPCRQWKPFYGYVKRSMNRVPSNRDRWWDEHERRCGGKFEKIKEPENYKAKENKKRTTNEITSNKKNQDESQPSTSQISSPLKKKKKVTGDVKQNPGTIEHFFKKATSTSSLIDMKQSEQKKTIDTNSQETSSTIKSNANDENKQNYVKCSICQTFLPKANLFIHQIRCHK</sequence>
<evidence type="ECO:0000256" key="1">
    <source>
        <dbReference type="ARBA" id="ARBA00004123"/>
    </source>
</evidence>
<dbReference type="EMBL" id="CAJOBR010004892">
    <property type="protein sequence ID" value="CAF4799435.1"/>
    <property type="molecule type" value="Genomic_DNA"/>
</dbReference>
<dbReference type="Proteomes" id="UP000663833">
    <property type="component" value="Unassembled WGS sequence"/>
</dbReference>
<evidence type="ECO:0000313" key="6">
    <source>
        <dbReference type="EMBL" id="CAF3358266.1"/>
    </source>
</evidence>
<keyword evidence="2" id="KW-0539">Nucleus</keyword>
<dbReference type="GO" id="GO:0003697">
    <property type="term" value="F:single-stranded DNA binding"/>
    <property type="evidence" value="ECO:0007669"/>
    <property type="project" value="InterPro"/>
</dbReference>
<dbReference type="Proteomes" id="UP000663851">
    <property type="component" value="Unassembled WGS sequence"/>
</dbReference>
<evidence type="ECO:0000313" key="8">
    <source>
        <dbReference type="EMBL" id="CAF3710747.1"/>
    </source>
</evidence>
<accession>A0A819V9A3</accession>
<dbReference type="EMBL" id="CAJNXB010004119">
    <property type="protein sequence ID" value="CAF3358266.1"/>
    <property type="molecule type" value="Genomic_DNA"/>
</dbReference>